<evidence type="ECO:0000256" key="1">
    <source>
        <dbReference type="SAM" id="MobiDB-lite"/>
    </source>
</evidence>
<protein>
    <submittedName>
        <fullName evidence="3">Uncharacterized protein</fullName>
    </submittedName>
</protein>
<feature type="transmembrane region" description="Helical" evidence="2">
    <location>
        <begin position="88"/>
        <end position="107"/>
    </location>
</feature>
<comment type="caution">
    <text evidence="3">The sequence shown here is derived from an EMBL/GenBank/DDBJ whole genome shotgun (WGS) entry which is preliminary data.</text>
</comment>
<gene>
    <name evidence="3" type="ORF">NP493_867g00013</name>
</gene>
<proteinExistence type="predicted"/>
<keyword evidence="2" id="KW-0472">Membrane</keyword>
<dbReference type="Proteomes" id="UP001209878">
    <property type="component" value="Unassembled WGS sequence"/>
</dbReference>
<sequence length="110" mass="11600">MASNKGAAKFIAPCEARESDTQSAAGDVPSTERTEDTDVDKEVQQVTGDSASPVPSLAVTEGDFGIDANLESDRSTLQSVEMSSSGQVRAGVIGITTIHINLFVYFLTYP</sequence>
<dbReference type="EMBL" id="JAODUO010000871">
    <property type="protein sequence ID" value="KAK2173488.1"/>
    <property type="molecule type" value="Genomic_DNA"/>
</dbReference>
<evidence type="ECO:0000313" key="4">
    <source>
        <dbReference type="Proteomes" id="UP001209878"/>
    </source>
</evidence>
<keyword evidence="2" id="KW-0812">Transmembrane</keyword>
<name>A0AAD9KN50_RIDPI</name>
<feature type="region of interest" description="Disordered" evidence="1">
    <location>
        <begin position="1"/>
        <end position="58"/>
    </location>
</feature>
<keyword evidence="2" id="KW-1133">Transmembrane helix</keyword>
<feature type="compositionally biased region" description="Basic and acidic residues" evidence="1">
    <location>
        <begin position="30"/>
        <end position="43"/>
    </location>
</feature>
<organism evidence="3 4">
    <name type="scientific">Ridgeia piscesae</name>
    <name type="common">Tubeworm</name>
    <dbReference type="NCBI Taxonomy" id="27915"/>
    <lineage>
        <taxon>Eukaryota</taxon>
        <taxon>Metazoa</taxon>
        <taxon>Spiralia</taxon>
        <taxon>Lophotrochozoa</taxon>
        <taxon>Annelida</taxon>
        <taxon>Polychaeta</taxon>
        <taxon>Sedentaria</taxon>
        <taxon>Canalipalpata</taxon>
        <taxon>Sabellida</taxon>
        <taxon>Siboglinidae</taxon>
        <taxon>Ridgeia</taxon>
    </lineage>
</organism>
<dbReference type="AlphaFoldDB" id="A0AAD9KN50"/>
<evidence type="ECO:0000313" key="3">
    <source>
        <dbReference type="EMBL" id="KAK2173488.1"/>
    </source>
</evidence>
<reference evidence="3" key="1">
    <citation type="journal article" date="2023" name="Mol. Biol. Evol.">
        <title>Third-Generation Sequencing Reveals the Adaptive Role of the Epigenome in Three Deep-Sea Polychaetes.</title>
        <authorList>
            <person name="Perez M."/>
            <person name="Aroh O."/>
            <person name="Sun Y."/>
            <person name="Lan Y."/>
            <person name="Juniper S.K."/>
            <person name="Young C.R."/>
            <person name="Angers B."/>
            <person name="Qian P.Y."/>
        </authorList>
    </citation>
    <scope>NUCLEOTIDE SEQUENCE</scope>
    <source>
        <strain evidence="3">R07B-5</strain>
    </source>
</reference>
<evidence type="ECO:0000256" key="2">
    <source>
        <dbReference type="SAM" id="Phobius"/>
    </source>
</evidence>
<accession>A0AAD9KN50</accession>
<keyword evidence="4" id="KW-1185">Reference proteome</keyword>